<protein>
    <recommendedName>
        <fullName evidence="2">dTDP-4-dehydrorhamnose reductase</fullName>
        <ecNumber evidence="2">1.1.1.133</ecNumber>
    </recommendedName>
</protein>
<dbReference type="GO" id="GO:0008831">
    <property type="term" value="F:dTDP-4-dehydrorhamnose reductase activity"/>
    <property type="evidence" value="ECO:0007669"/>
    <property type="project" value="UniProtKB-EC"/>
</dbReference>
<feature type="domain" description="RmlD-like substrate binding" evidence="3">
    <location>
        <begin position="13"/>
        <end position="284"/>
    </location>
</feature>
<dbReference type="Proteomes" id="UP000234857">
    <property type="component" value="Unassembled WGS sequence"/>
</dbReference>
<dbReference type="Gene3D" id="3.40.50.720">
    <property type="entry name" value="NAD(P)-binding Rossmann-like Domain"/>
    <property type="match status" value="1"/>
</dbReference>
<organism evidence="4 5">
    <name type="scientific">Muiribacterium halophilum</name>
    <dbReference type="NCBI Taxonomy" id="2053465"/>
    <lineage>
        <taxon>Bacteria</taxon>
        <taxon>Candidatus Muiribacteriota</taxon>
        <taxon>Candidatus Muiribacteriia</taxon>
        <taxon>Candidatus Muiribacteriales</taxon>
        <taxon>Candidatus Muiribacteriaceae</taxon>
        <taxon>Candidatus Muiribacterium</taxon>
    </lineage>
</organism>
<dbReference type="GO" id="GO:0005829">
    <property type="term" value="C:cytosol"/>
    <property type="evidence" value="ECO:0007669"/>
    <property type="project" value="TreeGrafter"/>
</dbReference>
<name>A0A2N5ZHG7_MUIH1</name>
<dbReference type="InterPro" id="IPR029903">
    <property type="entry name" value="RmlD-like-bd"/>
</dbReference>
<proteinExistence type="inferred from homology"/>
<sequence>MILNSEKCQLKSNIVITGSKGLLGQDLSGLLSKKFNVIGFDLPEKDLTDPVHIKGIQEFSPEFIINCAAMTDVDGCETNRKKALEINASAVFEIAKLCKKINSKLIHISTDYVFDGEFELPEIDSVPDPKGFYGFSKLMGEFMLLKELKEDFVIIRTNVLFGRGSRASFTDWVYKSLKENKKIKVVNDQYSNPCYVEELSRFINHIIDNGMPKQSILHSGCPEYLNRYDFTKSFCDVMELSFDLVQPVSSKEIGQKAKRPLKGGLSIKKTEDIIGYKFASLKENFYKLKKILEEG</sequence>
<dbReference type="GO" id="GO:0019305">
    <property type="term" value="P:dTDP-rhamnose biosynthetic process"/>
    <property type="evidence" value="ECO:0007669"/>
    <property type="project" value="UniProtKB-UniPathway"/>
</dbReference>
<evidence type="ECO:0000256" key="1">
    <source>
        <dbReference type="ARBA" id="ARBA00010944"/>
    </source>
</evidence>
<dbReference type="EMBL" id="PKTG01000071">
    <property type="protein sequence ID" value="PLX18125.1"/>
    <property type="molecule type" value="Genomic_DNA"/>
</dbReference>
<reference evidence="4 5" key="1">
    <citation type="submission" date="2017-11" db="EMBL/GenBank/DDBJ databases">
        <title>Genome-resolved metagenomics identifies genetic mobility, metabolic interactions, and unexpected diversity in perchlorate-reducing communities.</title>
        <authorList>
            <person name="Barnum T.P."/>
            <person name="Figueroa I.A."/>
            <person name="Carlstrom C.I."/>
            <person name="Lucas L.N."/>
            <person name="Engelbrektson A.L."/>
            <person name="Coates J.D."/>
        </authorList>
    </citation>
    <scope>NUCLEOTIDE SEQUENCE [LARGE SCALE GENOMIC DNA]</scope>
    <source>
        <strain evidence="4">BM706</strain>
    </source>
</reference>
<dbReference type="UniPathway" id="UPA00124"/>
<dbReference type="EC" id="1.1.1.133" evidence="2"/>
<dbReference type="AlphaFoldDB" id="A0A2N5ZHG7"/>
<comment type="pathway">
    <text evidence="2">Carbohydrate biosynthesis; dTDP-L-rhamnose biosynthesis.</text>
</comment>
<keyword evidence="2" id="KW-0560">Oxidoreductase</keyword>
<dbReference type="PANTHER" id="PTHR10491:SF4">
    <property type="entry name" value="METHIONINE ADENOSYLTRANSFERASE 2 SUBUNIT BETA"/>
    <property type="match status" value="1"/>
</dbReference>
<dbReference type="Gene3D" id="3.90.25.10">
    <property type="entry name" value="UDP-galactose 4-epimerase, domain 1"/>
    <property type="match status" value="1"/>
</dbReference>
<dbReference type="InterPro" id="IPR005913">
    <property type="entry name" value="dTDP_dehydrorham_reduct"/>
</dbReference>
<evidence type="ECO:0000259" key="3">
    <source>
        <dbReference type="Pfam" id="PF04321"/>
    </source>
</evidence>
<dbReference type="SUPFAM" id="SSF51735">
    <property type="entry name" value="NAD(P)-binding Rossmann-fold domains"/>
    <property type="match status" value="1"/>
</dbReference>
<gene>
    <name evidence="4" type="ORF">C0601_05535</name>
</gene>
<comment type="similarity">
    <text evidence="1 2">Belongs to the dTDP-4-dehydrorhamnose reductase family.</text>
</comment>
<evidence type="ECO:0000313" key="5">
    <source>
        <dbReference type="Proteomes" id="UP000234857"/>
    </source>
</evidence>
<keyword evidence="2" id="KW-0521">NADP</keyword>
<comment type="function">
    <text evidence="2">Catalyzes the reduction of dTDP-6-deoxy-L-lyxo-4-hexulose to yield dTDP-L-rhamnose.</text>
</comment>
<dbReference type="PANTHER" id="PTHR10491">
    <property type="entry name" value="DTDP-4-DEHYDRORHAMNOSE REDUCTASE"/>
    <property type="match status" value="1"/>
</dbReference>
<evidence type="ECO:0000256" key="2">
    <source>
        <dbReference type="RuleBase" id="RU364082"/>
    </source>
</evidence>
<dbReference type="InterPro" id="IPR036291">
    <property type="entry name" value="NAD(P)-bd_dom_sf"/>
</dbReference>
<dbReference type="Pfam" id="PF04321">
    <property type="entry name" value="RmlD_sub_bind"/>
    <property type="match status" value="1"/>
</dbReference>
<accession>A0A2N5ZHG7</accession>
<evidence type="ECO:0000313" key="4">
    <source>
        <dbReference type="EMBL" id="PLX18125.1"/>
    </source>
</evidence>
<dbReference type="CDD" id="cd05254">
    <property type="entry name" value="dTDP_HR_like_SDR_e"/>
    <property type="match status" value="1"/>
</dbReference>
<comment type="caution">
    <text evidence="4">The sequence shown here is derived from an EMBL/GenBank/DDBJ whole genome shotgun (WGS) entry which is preliminary data.</text>
</comment>